<name>A0A559J327_9BACL</name>
<organism evidence="5 6">
    <name type="scientific">Paenibacillus agilis</name>
    <dbReference type="NCBI Taxonomy" id="3020863"/>
    <lineage>
        <taxon>Bacteria</taxon>
        <taxon>Bacillati</taxon>
        <taxon>Bacillota</taxon>
        <taxon>Bacilli</taxon>
        <taxon>Bacillales</taxon>
        <taxon>Paenibacillaceae</taxon>
        <taxon>Paenibacillus</taxon>
    </lineage>
</organism>
<sequence length="543" mass="62976">MTTWDTLPVPVSQQLSRLYIERDPVVVEQFYEFHPDEDWHKRVSWIDEAAHMRADRFELVKVLKQYQQKVNNHPEAMRSLERLQDSQALVVVGGQQGGLLAGPLLVVYKAISIIRMAQEAERRLERPVIPVFWLAGEDHDFDEVNHTYMLSSQSGIQRIRLEQSPSGRQPVSHYHVDESEWDAVVGQLEELLPATEFKAPMLERYRMIMQESSSLTEACARLLGDMFGEMGLVLLDSADENMRALEGPMFKSIIQQQDALQKAYAHSEQRMKAAGYPIQAEHAEESANLFVLEQGERVLLMHQDGVFADRKQTIQYSQAQLEQLAEQHPERFSNNVMTRPLMQEYLFPVLATVLGAGEIAYWAQTKEAFHALAMKMPIIWPRMAFTCVEGTLQKLLNKYELQVEHICNQYEAKRDEWLTSQDELKLDDRFGQLRGDVEHQYAELLSVLNQSLPTLGKLGDMNRDKVLEQIDYLHNRAQDALKKQHESGLRQWERLKLALWPLDRPQERVFNMALYENRYGADWYKVIMDAPVVWQGEHRLVSM</sequence>
<dbReference type="InterPro" id="IPR055398">
    <property type="entry name" value="Rossmann-like_BshC"/>
</dbReference>
<dbReference type="GO" id="GO:0016874">
    <property type="term" value="F:ligase activity"/>
    <property type="evidence" value="ECO:0007669"/>
    <property type="project" value="UniProtKB-UniRule"/>
</dbReference>
<protein>
    <recommendedName>
        <fullName evidence="2">Putative cysteine ligase BshC</fullName>
        <ecNumber evidence="2">6.-.-.-</ecNumber>
    </recommendedName>
</protein>
<dbReference type="NCBIfam" id="TIGR03998">
    <property type="entry name" value="thiol_BshC"/>
    <property type="match status" value="1"/>
</dbReference>
<evidence type="ECO:0000256" key="1">
    <source>
        <dbReference type="ARBA" id="ARBA00022598"/>
    </source>
</evidence>
<dbReference type="EC" id="6.-.-.-" evidence="2"/>
<gene>
    <name evidence="2 5" type="primary">bshC</name>
    <name evidence="5" type="ORF">FPZ44_15115</name>
</gene>
<evidence type="ECO:0000313" key="5">
    <source>
        <dbReference type="EMBL" id="TVX94263.1"/>
    </source>
</evidence>
<dbReference type="InterPro" id="IPR055399">
    <property type="entry name" value="CC_BshC"/>
</dbReference>
<dbReference type="Proteomes" id="UP000318102">
    <property type="component" value="Unassembled WGS sequence"/>
</dbReference>
<proteinExistence type="inferred from homology"/>
<dbReference type="HAMAP" id="MF_01867">
    <property type="entry name" value="BshC"/>
    <property type="match status" value="1"/>
</dbReference>
<dbReference type="InterPro" id="IPR011199">
    <property type="entry name" value="Bacillithiol_biosynth_BshC"/>
</dbReference>
<comment type="similarity">
    <text evidence="2">Belongs to the BshC family.</text>
</comment>
<comment type="function">
    <text evidence="2">Involved in bacillithiol (BSH) biosynthesis. May catalyze the last step of the pathway, the addition of cysteine to glucosamine malate (GlcN-Mal) to generate BSH.</text>
</comment>
<keyword evidence="1 2" id="KW-0436">Ligase</keyword>
<dbReference type="EMBL" id="VNJK01000001">
    <property type="protein sequence ID" value="TVX94263.1"/>
    <property type="molecule type" value="Genomic_DNA"/>
</dbReference>
<dbReference type="RefSeq" id="WP_144991373.1">
    <property type="nucleotide sequence ID" value="NZ_VNJK01000001.1"/>
</dbReference>
<keyword evidence="6" id="KW-1185">Reference proteome</keyword>
<feature type="domain" description="Bacillithiol biosynthesis BshC N-terminal Rossmann-like" evidence="3">
    <location>
        <begin position="5"/>
        <end position="383"/>
    </location>
</feature>
<dbReference type="AlphaFoldDB" id="A0A559J327"/>
<dbReference type="OrthoDB" id="9765151at2"/>
<evidence type="ECO:0000259" key="3">
    <source>
        <dbReference type="Pfam" id="PF10079"/>
    </source>
</evidence>
<evidence type="ECO:0000256" key="2">
    <source>
        <dbReference type="HAMAP-Rule" id="MF_01867"/>
    </source>
</evidence>
<dbReference type="PIRSF" id="PIRSF012535">
    <property type="entry name" value="UCP012535"/>
    <property type="match status" value="1"/>
</dbReference>
<dbReference type="Pfam" id="PF10079">
    <property type="entry name" value="Rossmann-like_BshC"/>
    <property type="match status" value="1"/>
</dbReference>
<evidence type="ECO:0000313" key="6">
    <source>
        <dbReference type="Proteomes" id="UP000318102"/>
    </source>
</evidence>
<evidence type="ECO:0000259" key="4">
    <source>
        <dbReference type="Pfam" id="PF24850"/>
    </source>
</evidence>
<comment type="caution">
    <text evidence="5">The sequence shown here is derived from an EMBL/GenBank/DDBJ whole genome shotgun (WGS) entry which is preliminary data.</text>
</comment>
<reference evidence="5 6" key="1">
    <citation type="submission" date="2019-07" db="EMBL/GenBank/DDBJ databases">
        <authorList>
            <person name="Kim J."/>
        </authorList>
    </citation>
    <scope>NUCLEOTIDE SEQUENCE [LARGE SCALE GENOMIC DNA]</scope>
    <source>
        <strain evidence="5 6">N4</strain>
    </source>
</reference>
<accession>A0A559J327</accession>
<feature type="domain" description="Bacillithiol biosynthesis BshC C-terminal coiled-coil" evidence="4">
    <location>
        <begin position="385"/>
        <end position="542"/>
    </location>
</feature>
<dbReference type="Pfam" id="PF24850">
    <property type="entry name" value="CC_BshC"/>
    <property type="match status" value="1"/>
</dbReference>